<dbReference type="InterPro" id="IPR018247">
    <property type="entry name" value="EF_Hand_1_Ca_BS"/>
</dbReference>
<keyword evidence="2 7" id="KW-0813">Transport</keyword>
<dbReference type="InterPro" id="IPR023997">
    <property type="entry name" value="TonB-dep_OMP_SusC/RagA_CS"/>
</dbReference>
<evidence type="ECO:0000256" key="2">
    <source>
        <dbReference type="ARBA" id="ARBA00022448"/>
    </source>
</evidence>
<evidence type="ECO:0000256" key="3">
    <source>
        <dbReference type="ARBA" id="ARBA00022452"/>
    </source>
</evidence>
<keyword evidence="3 7" id="KW-1134">Transmembrane beta strand</keyword>
<dbReference type="PROSITE" id="PS52016">
    <property type="entry name" value="TONB_DEPENDENT_REC_3"/>
    <property type="match status" value="1"/>
</dbReference>
<evidence type="ECO:0000256" key="7">
    <source>
        <dbReference type="PROSITE-ProRule" id="PRU01360"/>
    </source>
</evidence>
<dbReference type="SUPFAM" id="SSF49464">
    <property type="entry name" value="Carboxypeptidase regulatory domain-like"/>
    <property type="match status" value="1"/>
</dbReference>
<comment type="subcellular location">
    <subcellularLocation>
        <location evidence="1 7">Cell outer membrane</location>
        <topology evidence="1 7">Multi-pass membrane protein</topology>
    </subcellularLocation>
</comment>
<dbReference type="InterPro" id="IPR012910">
    <property type="entry name" value="Plug_dom"/>
</dbReference>
<dbReference type="InterPro" id="IPR008969">
    <property type="entry name" value="CarboxyPept-like_regulatory"/>
</dbReference>
<dbReference type="Pfam" id="PF13715">
    <property type="entry name" value="CarbopepD_reg_2"/>
    <property type="match status" value="1"/>
</dbReference>
<keyword evidence="10" id="KW-0675">Receptor</keyword>
<dbReference type="GeneID" id="69504150"/>
<evidence type="ECO:0000256" key="6">
    <source>
        <dbReference type="ARBA" id="ARBA00023237"/>
    </source>
</evidence>
<dbReference type="NCBIfam" id="TIGR04057">
    <property type="entry name" value="SusC_RagA_signa"/>
    <property type="match status" value="1"/>
</dbReference>
<evidence type="ECO:0000256" key="4">
    <source>
        <dbReference type="ARBA" id="ARBA00022692"/>
    </source>
</evidence>
<evidence type="ECO:0000313" key="11">
    <source>
        <dbReference type="Proteomes" id="UP000284379"/>
    </source>
</evidence>
<keyword evidence="8" id="KW-1133">Transmembrane helix</keyword>
<evidence type="ECO:0000259" key="9">
    <source>
        <dbReference type="Pfam" id="PF07715"/>
    </source>
</evidence>
<feature type="domain" description="TonB-dependent receptor plug" evidence="9">
    <location>
        <begin position="148"/>
        <end position="253"/>
    </location>
</feature>
<organism evidence="10 11">
    <name type="scientific">Bacteroides nordii</name>
    <dbReference type="NCBI Taxonomy" id="291645"/>
    <lineage>
        <taxon>Bacteria</taxon>
        <taxon>Pseudomonadati</taxon>
        <taxon>Bacteroidota</taxon>
        <taxon>Bacteroidia</taxon>
        <taxon>Bacteroidales</taxon>
        <taxon>Bacteroidaceae</taxon>
        <taxon>Bacteroides</taxon>
    </lineage>
</organism>
<keyword evidence="5 7" id="KW-0472">Membrane</keyword>
<dbReference type="GO" id="GO:0009279">
    <property type="term" value="C:cell outer membrane"/>
    <property type="evidence" value="ECO:0007669"/>
    <property type="project" value="UniProtKB-SubCell"/>
</dbReference>
<dbReference type="Gene3D" id="2.60.40.1120">
    <property type="entry name" value="Carboxypeptidase-like, regulatory domain"/>
    <property type="match status" value="1"/>
</dbReference>
<evidence type="ECO:0000256" key="8">
    <source>
        <dbReference type="SAM" id="Phobius"/>
    </source>
</evidence>
<dbReference type="PROSITE" id="PS00018">
    <property type="entry name" value="EF_HAND_1"/>
    <property type="match status" value="1"/>
</dbReference>
<dbReference type="InterPro" id="IPR036942">
    <property type="entry name" value="Beta-barrel_TonB_sf"/>
</dbReference>
<feature type="transmembrane region" description="Helical" evidence="8">
    <location>
        <begin position="20"/>
        <end position="43"/>
    </location>
</feature>
<accession>A0A413VP89</accession>
<evidence type="ECO:0000256" key="5">
    <source>
        <dbReference type="ARBA" id="ARBA00023136"/>
    </source>
</evidence>
<protein>
    <submittedName>
        <fullName evidence="10">TonB-dependent receptor</fullName>
    </submittedName>
</protein>
<dbReference type="AlphaFoldDB" id="A0A413VP89"/>
<dbReference type="InterPro" id="IPR039426">
    <property type="entry name" value="TonB-dep_rcpt-like"/>
</dbReference>
<reference evidence="10 11" key="1">
    <citation type="submission" date="2018-08" db="EMBL/GenBank/DDBJ databases">
        <title>A genome reference for cultivated species of the human gut microbiota.</title>
        <authorList>
            <person name="Zou Y."/>
            <person name="Xue W."/>
            <person name="Luo G."/>
        </authorList>
    </citation>
    <scope>NUCLEOTIDE SEQUENCE [LARGE SCALE GENOMIC DNA]</scope>
    <source>
        <strain evidence="10 11">AM40-30BH</strain>
    </source>
</reference>
<keyword evidence="4 7" id="KW-0812">Transmembrane</keyword>
<comment type="similarity">
    <text evidence="7">Belongs to the TonB-dependent receptor family.</text>
</comment>
<dbReference type="Gene3D" id="2.40.170.20">
    <property type="entry name" value="TonB-dependent receptor, beta-barrel domain"/>
    <property type="match status" value="1"/>
</dbReference>
<name>A0A413VP89_9BACE</name>
<dbReference type="NCBIfam" id="TIGR04056">
    <property type="entry name" value="OMP_RagA_SusC"/>
    <property type="match status" value="1"/>
</dbReference>
<dbReference type="Proteomes" id="UP000284379">
    <property type="component" value="Unassembled WGS sequence"/>
</dbReference>
<dbReference type="EMBL" id="QSGO01000006">
    <property type="protein sequence ID" value="RHB35386.1"/>
    <property type="molecule type" value="Genomic_DNA"/>
</dbReference>
<sequence>MRESSLIQKVCYSASRKTFFYCKITLLILLGGLIQLNNTYVYAQKNVSEEKDKGGTITGNVRDVNGEPIIGASILVKGTTAGTTTNLDGYYTLSNVASNAVLIISYIGMNTQEVHIKGKDLINVTLEDASIGIDEVVVVGYGTQKKVNLTGAVSAVKVDEQLASRSLTSTSLALQGKVPGLSITQNSGMAGRNDVKMLVRGMGTVNNADPLVVVDGMPDVDIDRINIDDIESVSVLKDASSSAIYGSRAANGVILITTKSGHESAPKINASASYTIGTPTHAWEFMADYPRSLTLLQRDAAVSTLPGNIRFKDGTIDQWMALGMIDPVRYPNTDWYDVILRNSQVQKYNLSASGGNKVSNFYISLGVIDEKGLLINNDYTRYNLRVNYDAKIRSNMHVGVKIAGNWSDLQYALTSNFDGTIDANEMRYAIAGVTPYDPITGYYGGVMAYGEDPQIFNPYSAYNTQLTQKERQELNGNVYWDWSPVKGLTARLDYSLNYGNDFRYQADTPNRAYNFQTNDFGARYFVEDNAPIYNYTNNSYKTQFSARLNYDITFCKHHTLNAMFAFSEEYWHTRYQMSGRNDRLHSSLHEIDAALTEKQYTGGNSSAEGLVSYIGRINYAAYQRYLFEFNLRCDGSSKFLDGSKYGYFPSASVGWIFSEEPFINKYVKGWLNHAKLRVSYGVLGNNSGVGRYEQQETLTTNNYMIDGKILKGYVNKKMVNRDLSWEETSVTNIGLDMKFFNNRLSVELDYYDRLTSGMIRPSDMSVHLTGAYSAPRKNIGELRNKGVEANIVWRGRVNEFNYTVNANASYNATVLEKWNEYLGRNQKNSNDYVFINMPYNYVYAYEAIGIAQSWNDVYNATPQGAQPGDLLYKDLNGDGKIDDNDMKAFPRIQRDRPTTNFALSGNFEWKGFDLSIMFQGAAGRKTFWLTANNNPDLQEARQATTWDHWTKPWSLENRGGEWTRLGGANNRKESTFWLDNLAYLRLKNLQLGYTIPQNRLKKIGLSSIRMYVSADNLATITKFRGLDPEKEGNINDGYPLVKSFTFGINVGI</sequence>
<dbReference type="RefSeq" id="WP_122201409.1">
    <property type="nucleotide sequence ID" value="NZ_CABJFV010000006.1"/>
</dbReference>
<dbReference type="FunFam" id="2.170.130.10:FF:000003">
    <property type="entry name" value="SusC/RagA family TonB-linked outer membrane protein"/>
    <property type="match status" value="1"/>
</dbReference>
<dbReference type="Pfam" id="PF07715">
    <property type="entry name" value="Plug"/>
    <property type="match status" value="1"/>
</dbReference>
<dbReference type="FunFam" id="2.60.40.1120:FF:000003">
    <property type="entry name" value="Outer membrane protein Omp121"/>
    <property type="match status" value="1"/>
</dbReference>
<dbReference type="Gene3D" id="2.170.130.10">
    <property type="entry name" value="TonB-dependent receptor, plug domain"/>
    <property type="match status" value="1"/>
</dbReference>
<gene>
    <name evidence="10" type="ORF">DW888_09690</name>
</gene>
<evidence type="ECO:0000313" key="10">
    <source>
        <dbReference type="EMBL" id="RHB35386.1"/>
    </source>
</evidence>
<dbReference type="InterPro" id="IPR037066">
    <property type="entry name" value="Plug_dom_sf"/>
</dbReference>
<evidence type="ECO:0000256" key="1">
    <source>
        <dbReference type="ARBA" id="ARBA00004571"/>
    </source>
</evidence>
<comment type="caution">
    <text evidence="10">The sequence shown here is derived from an EMBL/GenBank/DDBJ whole genome shotgun (WGS) entry which is preliminary data.</text>
</comment>
<keyword evidence="6 7" id="KW-0998">Cell outer membrane</keyword>
<dbReference type="SUPFAM" id="SSF56935">
    <property type="entry name" value="Porins"/>
    <property type="match status" value="1"/>
</dbReference>
<proteinExistence type="inferred from homology"/>
<dbReference type="InterPro" id="IPR023996">
    <property type="entry name" value="TonB-dep_OMP_SusC/RagA"/>
</dbReference>